<feature type="region of interest" description="Disordered" evidence="2">
    <location>
        <begin position="1"/>
        <end position="23"/>
    </location>
</feature>
<keyword evidence="3" id="KW-0812">Transmembrane</keyword>
<evidence type="ECO:0000313" key="5">
    <source>
        <dbReference type="Proteomes" id="UP000051249"/>
    </source>
</evidence>
<accession>A0A0R2NBX4</accession>
<evidence type="ECO:0000313" key="4">
    <source>
        <dbReference type="EMBL" id="KRO23377.1"/>
    </source>
</evidence>
<comment type="caution">
    <text evidence="4">The sequence shown here is derived from an EMBL/GenBank/DDBJ whole genome shotgun (WGS) entry which is preliminary data.</text>
</comment>
<reference evidence="4 5" key="1">
    <citation type="journal article" date="2015" name="Genome Announc.">
        <title>Expanding the biotechnology potential of lactobacilli through comparative genomics of 213 strains and associated genera.</title>
        <authorList>
            <person name="Sun Z."/>
            <person name="Harris H.M."/>
            <person name="McCann A."/>
            <person name="Guo C."/>
            <person name="Argimon S."/>
            <person name="Zhang W."/>
            <person name="Yang X."/>
            <person name="Jeffery I.B."/>
            <person name="Cooney J.C."/>
            <person name="Kagawa T.F."/>
            <person name="Liu W."/>
            <person name="Song Y."/>
            <person name="Salvetti E."/>
            <person name="Wrobel A."/>
            <person name="Rasinkangas P."/>
            <person name="Parkhill J."/>
            <person name="Rea M.C."/>
            <person name="O'Sullivan O."/>
            <person name="Ritari J."/>
            <person name="Douillard F.P."/>
            <person name="Paul Ross R."/>
            <person name="Yang R."/>
            <person name="Briner A.E."/>
            <person name="Felis G.E."/>
            <person name="de Vos W.M."/>
            <person name="Barrangou R."/>
            <person name="Klaenhammer T.R."/>
            <person name="Caufield P.W."/>
            <person name="Cui Y."/>
            <person name="Zhang H."/>
            <person name="O'Toole P.W."/>
        </authorList>
    </citation>
    <scope>NUCLEOTIDE SEQUENCE [LARGE SCALE GENOMIC DNA]</scope>
    <source>
        <strain evidence="4 5">DSM 23026</strain>
    </source>
</reference>
<proteinExistence type="predicted"/>
<feature type="coiled-coil region" evidence="1">
    <location>
        <begin position="61"/>
        <end position="95"/>
    </location>
</feature>
<gene>
    <name evidence="4" type="ORF">IV88_GL001013</name>
</gene>
<dbReference type="PATRIC" id="fig|480391.4.peg.1028"/>
<keyword evidence="1" id="KW-0175">Coiled coil</keyword>
<evidence type="ECO:0000256" key="2">
    <source>
        <dbReference type="SAM" id="MobiDB-lite"/>
    </source>
</evidence>
<evidence type="ECO:0008006" key="6">
    <source>
        <dbReference type="Google" id="ProtNLM"/>
    </source>
</evidence>
<dbReference type="Proteomes" id="UP000051249">
    <property type="component" value="Unassembled WGS sequence"/>
</dbReference>
<keyword evidence="3" id="KW-1133">Transmembrane helix</keyword>
<dbReference type="GO" id="GO:0051301">
    <property type="term" value="P:cell division"/>
    <property type="evidence" value="ECO:0007669"/>
    <property type="project" value="InterPro"/>
</dbReference>
<dbReference type="EMBL" id="JQCQ01000030">
    <property type="protein sequence ID" value="KRO23377.1"/>
    <property type="molecule type" value="Genomic_DNA"/>
</dbReference>
<feature type="transmembrane region" description="Helical" evidence="3">
    <location>
        <begin position="36"/>
        <end position="55"/>
    </location>
</feature>
<organism evidence="4 5">
    <name type="scientific">Pediococcus argentinicus</name>
    <dbReference type="NCBI Taxonomy" id="480391"/>
    <lineage>
        <taxon>Bacteria</taxon>
        <taxon>Bacillati</taxon>
        <taxon>Bacillota</taxon>
        <taxon>Bacilli</taxon>
        <taxon>Lactobacillales</taxon>
        <taxon>Lactobacillaceae</taxon>
        <taxon>Pediococcus</taxon>
    </lineage>
</organism>
<dbReference type="PANTHER" id="PTHR40027:SF1">
    <property type="entry name" value="CELL DIVISION PROTEIN DIVIC"/>
    <property type="match status" value="1"/>
</dbReference>
<dbReference type="RefSeq" id="WP_057800164.1">
    <property type="nucleotide sequence ID" value="NZ_BJZZ01000029.1"/>
</dbReference>
<dbReference type="Pfam" id="PF04977">
    <property type="entry name" value="DivIC"/>
    <property type="match status" value="1"/>
</dbReference>
<evidence type="ECO:0000256" key="3">
    <source>
        <dbReference type="SAM" id="Phobius"/>
    </source>
</evidence>
<dbReference type="InterPro" id="IPR039076">
    <property type="entry name" value="DivIC"/>
</dbReference>
<dbReference type="InterPro" id="IPR007060">
    <property type="entry name" value="FtsL/DivIC"/>
</dbReference>
<dbReference type="AlphaFoldDB" id="A0A0R2NBX4"/>
<keyword evidence="5" id="KW-1185">Reference proteome</keyword>
<sequence length="127" mass="14621">MASNTENTIKNTRSTHGSKSVTGATNPYIRARKHRFYFIMGVFLFFVGIFGFQIVHAKVTLSNVNQQIATTNSKLKDVKESNSDLKNRVKQMNNTEYLQKLVRSKYLYSRNGETVYNLPSDRTEFNN</sequence>
<dbReference type="OrthoDB" id="2151746at2"/>
<name>A0A0R2NBX4_9LACO</name>
<keyword evidence="3" id="KW-0472">Membrane</keyword>
<dbReference type="PANTHER" id="PTHR40027">
    <property type="entry name" value="CELL DIVISION PROTEIN DIVIC"/>
    <property type="match status" value="1"/>
</dbReference>
<protein>
    <recommendedName>
        <fullName evidence="6">Septum formation initiator</fullName>
    </recommendedName>
</protein>
<evidence type="ECO:0000256" key="1">
    <source>
        <dbReference type="SAM" id="Coils"/>
    </source>
</evidence>